<keyword evidence="2" id="KW-1185">Reference proteome</keyword>
<dbReference type="KEGG" id="hhb:Hhub_3512"/>
<name>A0A0U5H785_9EURY</name>
<proteinExistence type="predicted"/>
<protein>
    <submittedName>
        <fullName evidence="1">Uncharacterized protein</fullName>
    </submittedName>
</protein>
<dbReference type="Proteomes" id="UP000066737">
    <property type="component" value="Chromosome I"/>
</dbReference>
<dbReference type="GeneID" id="26660116"/>
<gene>
    <name evidence="1" type="ORF">HHUB_3512</name>
</gene>
<dbReference type="STRING" id="1407499.HHUB_3512"/>
<accession>A0A0U5H785</accession>
<evidence type="ECO:0000313" key="2">
    <source>
        <dbReference type="Proteomes" id="UP000066737"/>
    </source>
</evidence>
<dbReference type="AlphaFoldDB" id="A0A0U5H785"/>
<dbReference type="EMBL" id="LN831302">
    <property type="protein sequence ID" value="CQH61656.1"/>
    <property type="molecule type" value="Genomic_DNA"/>
</dbReference>
<organism evidence="1 2">
    <name type="scientific">Halobacterium hubeiense</name>
    <dbReference type="NCBI Taxonomy" id="1407499"/>
    <lineage>
        <taxon>Archaea</taxon>
        <taxon>Methanobacteriati</taxon>
        <taxon>Methanobacteriota</taxon>
        <taxon>Stenosarchaea group</taxon>
        <taxon>Halobacteria</taxon>
        <taxon>Halobacteriales</taxon>
        <taxon>Halobacteriaceae</taxon>
        <taxon>Halobacterium</taxon>
    </lineage>
</organism>
<reference evidence="2" key="1">
    <citation type="journal article" date="2016" name="Environ. Microbiol.">
        <title>The complete genome of a viable archaeum isolated from 123-million-year-old rock salt.</title>
        <authorList>
            <person name="Jaakkola S.T."/>
            <person name="Pfeiffer F."/>
            <person name="Ravantti J.J."/>
            <person name="Guo Q."/>
            <person name="Liu Y."/>
            <person name="Chen X."/>
            <person name="Ma H."/>
            <person name="Yang C."/>
            <person name="Oksanen H.M."/>
            <person name="Bamford D.H."/>
        </authorList>
    </citation>
    <scope>NUCLEOTIDE SEQUENCE</scope>
    <source>
        <strain evidence="2">JI20-1</strain>
    </source>
</reference>
<evidence type="ECO:0000313" key="1">
    <source>
        <dbReference type="EMBL" id="CQH61656.1"/>
    </source>
</evidence>
<dbReference type="RefSeq" id="WP_059057843.1">
    <property type="nucleotide sequence ID" value="NZ_LN831302.1"/>
</dbReference>
<dbReference type="OrthoDB" id="384994at2157"/>
<sequence length="227" mass="26695">MSDLYTKIEDGEYSIEIKETRRGRFPALNKGGVRTLTKEEDDELQEMMKKYKDTILSLYDINEEYSGNKRAWKLGKEIASVQKDDQADIQALFKILPVERFSDSSAYRYRLFYEAFPDSEGETHTEYNPEHRHTILSELVQRSEPTETKSKYEVARDIYDRIRHQDDLSQDEVRAWSDISNGDRQLTEVVTAVRDRVDQPAVENVINIYQMLDEEPPSEDRIEQELK</sequence>